<comment type="caution">
    <text evidence="1">The sequence shown here is derived from an EMBL/GenBank/DDBJ whole genome shotgun (WGS) entry which is preliminary data.</text>
</comment>
<dbReference type="AlphaFoldDB" id="A0AAW2TIY8"/>
<reference evidence="1" key="2">
    <citation type="journal article" date="2024" name="Plant">
        <title>Genomic evolution and insights into agronomic trait innovations of Sesamum species.</title>
        <authorList>
            <person name="Miao H."/>
            <person name="Wang L."/>
            <person name="Qu L."/>
            <person name="Liu H."/>
            <person name="Sun Y."/>
            <person name="Le M."/>
            <person name="Wang Q."/>
            <person name="Wei S."/>
            <person name="Zheng Y."/>
            <person name="Lin W."/>
            <person name="Duan Y."/>
            <person name="Cao H."/>
            <person name="Xiong S."/>
            <person name="Wang X."/>
            <person name="Wei L."/>
            <person name="Li C."/>
            <person name="Ma Q."/>
            <person name="Ju M."/>
            <person name="Zhao R."/>
            <person name="Li G."/>
            <person name="Mu C."/>
            <person name="Tian Q."/>
            <person name="Mei H."/>
            <person name="Zhang T."/>
            <person name="Gao T."/>
            <person name="Zhang H."/>
        </authorList>
    </citation>
    <scope>NUCLEOTIDE SEQUENCE</scope>
    <source>
        <strain evidence="1">G02</strain>
    </source>
</reference>
<gene>
    <name evidence="1" type="ORF">Sradi_2109500</name>
</gene>
<proteinExistence type="predicted"/>
<reference evidence="1" key="1">
    <citation type="submission" date="2020-06" db="EMBL/GenBank/DDBJ databases">
        <authorList>
            <person name="Li T."/>
            <person name="Hu X."/>
            <person name="Zhang T."/>
            <person name="Song X."/>
            <person name="Zhang H."/>
            <person name="Dai N."/>
            <person name="Sheng W."/>
            <person name="Hou X."/>
            <person name="Wei L."/>
        </authorList>
    </citation>
    <scope>NUCLEOTIDE SEQUENCE</scope>
    <source>
        <strain evidence="1">G02</strain>
        <tissue evidence="1">Leaf</tissue>
    </source>
</reference>
<dbReference type="EMBL" id="JACGWJ010000008">
    <property type="protein sequence ID" value="KAL0404687.1"/>
    <property type="molecule type" value="Genomic_DNA"/>
</dbReference>
<dbReference type="InterPro" id="IPR035979">
    <property type="entry name" value="RBD_domain_sf"/>
</dbReference>
<protein>
    <submittedName>
        <fullName evidence="1">UBP1-associated protein 2B</fullName>
    </submittedName>
</protein>
<sequence length="247" mass="25750">MKLSEISFARVPAAATASKPEGRQADKDSHVRRRMLGPCSVLRSKSILEVWGDEEGPMGLDPATNKFKGFAIITYKSPEGYKKAMEEPIKVFENCQFHCKKFVEKDNKNNVSAQSSVSSMNSAVTDVGYNSLGVNTGILGTNLNASGLLMAHNPGIGLAGNAMMAAGYNPAGLVASGLSTPIYGINSMSPGVIGNYGSQAALHGLGAFQNAQTAQTSIGTAATATTATRAPTSGVSTPATFTSYFSR</sequence>
<organism evidence="1">
    <name type="scientific">Sesamum radiatum</name>
    <name type="common">Black benniseed</name>
    <dbReference type="NCBI Taxonomy" id="300843"/>
    <lineage>
        <taxon>Eukaryota</taxon>
        <taxon>Viridiplantae</taxon>
        <taxon>Streptophyta</taxon>
        <taxon>Embryophyta</taxon>
        <taxon>Tracheophyta</taxon>
        <taxon>Spermatophyta</taxon>
        <taxon>Magnoliopsida</taxon>
        <taxon>eudicotyledons</taxon>
        <taxon>Gunneridae</taxon>
        <taxon>Pentapetalae</taxon>
        <taxon>asterids</taxon>
        <taxon>lamiids</taxon>
        <taxon>Lamiales</taxon>
        <taxon>Pedaliaceae</taxon>
        <taxon>Sesamum</taxon>
    </lineage>
</organism>
<name>A0AAW2TIY8_SESRA</name>
<accession>A0AAW2TIY8</accession>
<dbReference type="GO" id="GO:0003676">
    <property type="term" value="F:nucleic acid binding"/>
    <property type="evidence" value="ECO:0007669"/>
    <property type="project" value="InterPro"/>
</dbReference>
<dbReference type="SUPFAM" id="SSF54928">
    <property type="entry name" value="RNA-binding domain, RBD"/>
    <property type="match status" value="1"/>
</dbReference>
<evidence type="ECO:0000313" key="1">
    <source>
        <dbReference type="EMBL" id="KAL0404687.1"/>
    </source>
</evidence>